<evidence type="ECO:0000313" key="3">
    <source>
        <dbReference type="Proteomes" id="UP000823388"/>
    </source>
</evidence>
<reference evidence="2" key="1">
    <citation type="submission" date="2020-05" db="EMBL/GenBank/DDBJ databases">
        <title>WGS assembly of Panicum virgatum.</title>
        <authorList>
            <person name="Lovell J.T."/>
            <person name="Jenkins J."/>
            <person name="Shu S."/>
            <person name="Juenger T.E."/>
            <person name="Schmutz J."/>
        </authorList>
    </citation>
    <scope>NUCLEOTIDE SEQUENCE</scope>
    <source>
        <strain evidence="2">AP13</strain>
    </source>
</reference>
<comment type="caution">
    <text evidence="2">The sequence shown here is derived from an EMBL/GenBank/DDBJ whole genome shotgun (WGS) entry which is preliminary data.</text>
</comment>
<feature type="compositionally biased region" description="Basic and acidic residues" evidence="1">
    <location>
        <begin position="1"/>
        <end position="10"/>
    </location>
</feature>
<gene>
    <name evidence="2" type="ORF">PVAP13_9NG774500</name>
</gene>
<dbReference type="Proteomes" id="UP000823388">
    <property type="component" value="Chromosome 9N"/>
</dbReference>
<evidence type="ECO:0000313" key="2">
    <source>
        <dbReference type="EMBL" id="KAG2542331.1"/>
    </source>
</evidence>
<evidence type="ECO:0000256" key="1">
    <source>
        <dbReference type="SAM" id="MobiDB-lite"/>
    </source>
</evidence>
<proteinExistence type="predicted"/>
<feature type="compositionally biased region" description="Basic residues" evidence="1">
    <location>
        <begin position="45"/>
        <end position="56"/>
    </location>
</feature>
<feature type="region of interest" description="Disordered" evidence="1">
    <location>
        <begin position="36"/>
        <end position="57"/>
    </location>
</feature>
<accession>A0A8T0MXX2</accession>
<sequence>MAAAPSRDRTVPLPRPPITMFTRASRPGPPYCVLPRASRPMKGAGGRHRHRQRHTRWSQAFFSTTNDERRGGDIHTVGRGGGGGVLYGSMAVLGPARRVLGDSCKLLLFAFFMFYCNLTMGEKGGRLDANLVSSCMVKCG</sequence>
<dbReference type="AlphaFoldDB" id="A0A8T0MXX2"/>
<protein>
    <submittedName>
        <fullName evidence="2">Uncharacterized protein</fullName>
    </submittedName>
</protein>
<feature type="region of interest" description="Disordered" evidence="1">
    <location>
        <begin position="1"/>
        <end position="20"/>
    </location>
</feature>
<keyword evidence="3" id="KW-1185">Reference proteome</keyword>
<dbReference type="EMBL" id="CM029054">
    <property type="protein sequence ID" value="KAG2542331.1"/>
    <property type="molecule type" value="Genomic_DNA"/>
</dbReference>
<organism evidence="2 3">
    <name type="scientific">Panicum virgatum</name>
    <name type="common">Blackwell switchgrass</name>
    <dbReference type="NCBI Taxonomy" id="38727"/>
    <lineage>
        <taxon>Eukaryota</taxon>
        <taxon>Viridiplantae</taxon>
        <taxon>Streptophyta</taxon>
        <taxon>Embryophyta</taxon>
        <taxon>Tracheophyta</taxon>
        <taxon>Spermatophyta</taxon>
        <taxon>Magnoliopsida</taxon>
        <taxon>Liliopsida</taxon>
        <taxon>Poales</taxon>
        <taxon>Poaceae</taxon>
        <taxon>PACMAD clade</taxon>
        <taxon>Panicoideae</taxon>
        <taxon>Panicodae</taxon>
        <taxon>Paniceae</taxon>
        <taxon>Panicinae</taxon>
        <taxon>Panicum</taxon>
        <taxon>Panicum sect. Hiantes</taxon>
    </lineage>
</organism>
<name>A0A8T0MXX2_PANVG</name>